<evidence type="ECO:0000313" key="3">
    <source>
        <dbReference type="Proteomes" id="UP000007266"/>
    </source>
</evidence>
<dbReference type="AlphaFoldDB" id="A0A139WMS2"/>
<accession>A0A139WMS2</accession>
<dbReference type="EMBL" id="KQ971312">
    <property type="protein sequence ID" value="KYB29338.1"/>
    <property type="molecule type" value="Genomic_DNA"/>
</dbReference>
<evidence type="ECO:0000256" key="1">
    <source>
        <dbReference type="SAM" id="MobiDB-lite"/>
    </source>
</evidence>
<protein>
    <submittedName>
        <fullName evidence="2">Uncharacterized protein</fullName>
    </submittedName>
</protein>
<reference evidence="2 3" key="1">
    <citation type="journal article" date="2008" name="Nature">
        <title>The genome of the model beetle and pest Tribolium castaneum.</title>
        <authorList>
            <consortium name="Tribolium Genome Sequencing Consortium"/>
            <person name="Richards S."/>
            <person name="Gibbs R.A."/>
            <person name="Weinstock G.M."/>
            <person name="Brown S.J."/>
            <person name="Denell R."/>
            <person name="Beeman R.W."/>
            <person name="Gibbs R."/>
            <person name="Beeman R.W."/>
            <person name="Brown S.J."/>
            <person name="Bucher G."/>
            <person name="Friedrich M."/>
            <person name="Grimmelikhuijzen C.J."/>
            <person name="Klingler M."/>
            <person name="Lorenzen M."/>
            <person name="Richards S."/>
            <person name="Roth S."/>
            <person name="Schroder R."/>
            <person name="Tautz D."/>
            <person name="Zdobnov E.M."/>
            <person name="Muzny D."/>
            <person name="Gibbs R.A."/>
            <person name="Weinstock G.M."/>
            <person name="Attaway T."/>
            <person name="Bell S."/>
            <person name="Buhay C.J."/>
            <person name="Chandrabose M.N."/>
            <person name="Chavez D."/>
            <person name="Clerk-Blankenburg K.P."/>
            <person name="Cree A."/>
            <person name="Dao M."/>
            <person name="Davis C."/>
            <person name="Chacko J."/>
            <person name="Dinh H."/>
            <person name="Dugan-Rocha S."/>
            <person name="Fowler G."/>
            <person name="Garner T.T."/>
            <person name="Garnes J."/>
            <person name="Gnirke A."/>
            <person name="Hawes A."/>
            <person name="Hernandez J."/>
            <person name="Hines S."/>
            <person name="Holder M."/>
            <person name="Hume J."/>
            <person name="Jhangiani S.N."/>
            <person name="Joshi V."/>
            <person name="Khan Z.M."/>
            <person name="Jackson L."/>
            <person name="Kovar C."/>
            <person name="Kowis A."/>
            <person name="Lee S."/>
            <person name="Lewis L.R."/>
            <person name="Margolis J."/>
            <person name="Morgan M."/>
            <person name="Nazareth L.V."/>
            <person name="Nguyen N."/>
            <person name="Okwuonu G."/>
            <person name="Parker D."/>
            <person name="Richards S."/>
            <person name="Ruiz S.J."/>
            <person name="Santibanez J."/>
            <person name="Savard J."/>
            <person name="Scherer S.E."/>
            <person name="Schneider B."/>
            <person name="Sodergren E."/>
            <person name="Tautz D."/>
            <person name="Vattahil S."/>
            <person name="Villasana D."/>
            <person name="White C.S."/>
            <person name="Wright R."/>
            <person name="Park Y."/>
            <person name="Beeman R.W."/>
            <person name="Lord J."/>
            <person name="Oppert B."/>
            <person name="Lorenzen M."/>
            <person name="Brown S."/>
            <person name="Wang L."/>
            <person name="Savard J."/>
            <person name="Tautz D."/>
            <person name="Richards S."/>
            <person name="Weinstock G."/>
            <person name="Gibbs R.A."/>
            <person name="Liu Y."/>
            <person name="Worley K."/>
            <person name="Weinstock G."/>
            <person name="Elsik C.G."/>
            <person name="Reese J.T."/>
            <person name="Elhaik E."/>
            <person name="Landan G."/>
            <person name="Graur D."/>
            <person name="Arensburger P."/>
            <person name="Atkinson P."/>
            <person name="Beeman R.W."/>
            <person name="Beidler J."/>
            <person name="Brown S.J."/>
            <person name="Demuth J.P."/>
            <person name="Drury D.W."/>
            <person name="Du Y.Z."/>
            <person name="Fujiwara H."/>
            <person name="Lorenzen M."/>
            <person name="Maselli V."/>
            <person name="Osanai M."/>
            <person name="Park Y."/>
            <person name="Robertson H.M."/>
            <person name="Tu Z."/>
            <person name="Wang J.J."/>
            <person name="Wang S."/>
            <person name="Richards S."/>
            <person name="Song H."/>
            <person name="Zhang L."/>
            <person name="Sodergren E."/>
            <person name="Werner D."/>
            <person name="Stanke M."/>
            <person name="Morgenstern B."/>
            <person name="Solovyev V."/>
            <person name="Kosarev P."/>
            <person name="Brown G."/>
            <person name="Chen H.C."/>
            <person name="Ermolaeva O."/>
            <person name="Hlavina W."/>
            <person name="Kapustin Y."/>
            <person name="Kiryutin B."/>
            <person name="Kitts P."/>
            <person name="Maglott D."/>
            <person name="Pruitt K."/>
            <person name="Sapojnikov V."/>
            <person name="Souvorov A."/>
            <person name="Mackey A.J."/>
            <person name="Waterhouse R.M."/>
            <person name="Wyder S."/>
            <person name="Zdobnov E.M."/>
            <person name="Zdobnov E.M."/>
            <person name="Wyder S."/>
            <person name="Kriventseva E.V."/>
            <person name="Kadowaki T."/>
            <person name="Bork P."/>
            <person name="Aranda M."/>
            <person name="Bao R."/>
            <person name="Beermann A."/>
            <person name="Berns N."/>
            <person name="Bolognesi R."/>
            <person name="Bonneton F."/>
            <person name="Bopp D."/>
            <person name="Brown S.J."/>
            <person name="Bucher G."/>
            <person name="Butts T."/>
            <person name="Chaumot A."/>
            <person name="Denell R.E."/>
            <person name="Ferrier D.E."/>
            <person name="Friedrich M."/>
            <person name="Gordon C.M."/>
            <person name="Jindra M."/>
            <person name="Klingler M."/>
            <person name="Lan Q."/>
            <person name="Lattorff H.M."/>
            <person name="Laudet V."/>
            <person name="von Levetsow C."/>
            <person name="Liu Z."/>
            <person name="Lutz R."/>
            <person name="Lynch J.A."/>
            <person name="da Fonseca R.N."/>
            <person name="Posnien N."/>
            <person name="Reuter R."/>
            <person name="Roth S."/>
            <person name="Savard J."/>
            <person name="Schinko J.B."/>
            <person name="Schmitt C."/>
            <person name="Schoppmeier M."/>
            <person name="Schroder R."/>
            <person name="Shippy T.D."/>
            <person name="Simonnet F."/>
            <person name="Marques-Souza H."/>
            <person name="Tautz D."/>
            <person name="Tomoyasu Y."/>
            <person name="Trauner J."/>
            <person name="Van der Zee M."/>
            <person name="Vervoort M."/>
            <person name="Wittkopp N."/>
            <person name="Wimmer E.A."/>
            <person name="Yang X."/>
            <person name="Jones A.K."/>
            <person name="Sattelle D.B."/>
            <person name="Ebert P.R."/>
            <person name="Nelson D."/>
            <person name="Scott J.G."/>
            <person name="Beeman R.W."/>
            <person name="Muthukrishnan S."/>
            <person name="Kramer K.J."/>
            <person name="Arakane Y."/>
            <person name="Beeman R.W."/>
            <person name="Zhu Q."/>
            <person name="Hogenkamp D."/>
            <person name="Dixit R."/>
            <person name="Oppert B."/>
            <person name="Jiang H."/>
            <person name="Zou Z."/>
            <person name="Marshall J."/>
            <person name="Elpidina E."/>
            <person name="Vinokurov K."/>
            <person name="Oppert C."/>
            <person name="Zou Z."/>
            <person name="Evans J."/>
            <person name="Lu Z."/>
            <person name="Zhao P."/>
            <person name="Sumathipala N."/>
            <person name="Altincicek B."/>
            <person name="Vilcinskas A."/>
            <person name="Williams M."/>
            <person name="Hultmark D."/>
            <person name="Hetru C."/>
            <person name="Jiang H."/>
            <person name="Grimmelikhuijzen C.J."/>
            <person name="Hauser F."/>
            <person name="Cazzamali G."/>
            <person name="Williamson M."/>
            <person name="Park Y."/>
            <person name="Li B."/>
            <person name="Tanaka Y."/>
            <person name="Predel R."/>
            <person name="Neupert S."/>
            <person name="Schachtner J."/>
            <person name="Verleyen P."/>
            <person name="Raible F."/>
            <person name="Bork P."/>
            <person name="Friedrich M."/>
            <person name="Walden K.K."/>
            <person name="Robertson H.M."/>
            <person name="Angeli S."/>
            <person name="Foret S."/>
            <person name="Bucher G."/>
            <person name="Schuetz S."/>
            <person name="Maleszka R."/>
            <person name="Wimmer E.A."/>
            <person name="Beeman R.W."/>
            <person name="Lorenzen M."/>
            <person name="Tomoyasu Y."/>
            <person name="Miller S.C."/>
            <person name="Grossmann D."/>
            <person name="Bucher G."/>
        </authorList>
    </citation>
    <scope>NUCLEOTIDE SEQUENCE [LARGE SCALE GENOMIC DNA]</scope>
    <source>
        <strain evidence="2 3">Georgia GA2</strain>
    </source>
</reference>
<feature type="compositionally biased region" description="Pro residues" evidence="1">
    <location>
        <begin position="31"/>
        <end position="44"/>
    </location>
</feature>
<reference evidence="2 3" key="2">
    <citation type="journal article" date="2010" name="Nucleic Acids Res.">
        <title>BeetleBase in 2010: revisions to provide comprehensive genomic information for Tribolium castaneum.</title>
        <authorList>
            <person name="Kim H.S."/>
            <person name="Murphy T."/>
            <person name="Xia J."/>
            <person name="Caragea D."/>
            <person name="Park Y."/>
            <person name="Beeman R.W."/>
            <person name="Lorenzen M.D."/>
            <person name="Butcher S."/>
            <person name="Manak J.R."/>
            <person name="Brown S.J."/>
        </authorList>
    </citation>
    <scope>GENOME REANNOTATION</scope>
    <source>
        <strain evidence="2 3">Georgia GA2</strain>
    </source>
</reference>
<gene>
    <name evidence="2" type="primary">AUGUSTUS-3.0.2_32199</name>
    <name evidence="2" type="ORF">TcasGA2_TC032199</name>
</gene>
<dbReference type="InParanoid" id="A0A139WMS2"/>
<sequence length="70" mass="7523">MMTTYQQERLVLNGGTNAPEPMSTPEESEPEPPAPGTEDPPPKIPKLDNGSQKASLTYDLKQIGEVVTGN</sequence>
<evidence type="ECO:0000313" key="2">
    <source>
        <dbReference type="EMBL" id="KYB29338.1"/>
    </source>
</evidence>
<dbReference type="Proteomes" id="UP000007266">
    <property type="component" value="Linkage group 2"/>
</dbReference>
<keyword evidence="3" id="KW-1185">Reference proteome</keyword>
<proteinExistence type="predicted"/>
<name>A0A139WMS2_TRICA</name>
<organism evidence="2 3">
    <name type="scientific">Tribolium castaneum</name>
    <name type="common">Red flour beetle</name>
    <dbReference type="NCBI Taxonomy" id="7070"/>
    <lineage>
        <taxon>Eukaryota</taxon>
        <taxon>Metazoa</taxon>
        <taxon>Ecdysozoa</taxon>
        <taxon>Arthropoda</taxon>
        <taxon>Hexapoda</taxon>
        <taxon>Insecta</taxon>
        <taxon>Pterygota</taxon>
        <taxon>Neoptera</taxon>
        <taxon>Endopterygota</taxon>
        <taxon>Coleoptera</taxon>
        <taxon>Polyphaga</taxon>
        <taxon>Cucujiformia</taxon>
        <taxon>Tenebrionidae</taxon>
        <taxon>Tenebrionidae incertae sedis</taxon>
        <taxon>Tribolium</taxon>
    </lineage>
</organism>
<feature type="region of interest" description="Disordered" evidence="1">
    <location>
        <begin position="1"/>
        <end position="56"/>
    </location>
</feature>